<keyword evidence="4" id="KW-0812">Transmembrane</keyword>
<dbReference type="AlphaFoldDB" id="A0A9P1H015"/>
<gene>
    <name evidence="5" type="ORF">PPNO1_LOCUS2867</name>
</gene>
<protein>
    <submittedName>
        <fullName evidence="5">Uncharacterized protein</fullName>
    </submittedName>
</protein>
<evidence type="ECO:0000256" key="1">
    <source>
        <dbReference type="ARBA" id="ARBA00022603"/>
    </source>
</evidence>
<dbReference type="InterPro" id="IPR010286">
    <property type="entry name" value="METTL16/RlmF"/>
</dbReference>
<name>A0A9P1H015_9PEZI</name>
<dbReference type="EMBL" id="CALLCH030000007">
    <property type="protein sequence ID" value="CAI4213115.1"/>
    <property type="molecule type" value="Genomic_DNA"/>
</dbReference>
<keyword evidence="4" id="KW-1133">Transmembrane helix</keyword>
<keyword evidence="2" id="KW-0808">Transferase</keyword>
<dbReference type="OrthoDB" id="514248at2759"/>
<dbReference type="PANTHER" id="PTHR13393:SF0">
    <property type="entry name" value="RNA N6-ADENOSINE-METHYLTRANSFERASE METTL16"/>
    <property type="match status" value="1"/>
</dbReference>
<dbReference type="GO" id="GO:0070475">
    <property type="term" value="P:rRNA base methylation"/>
    <property type="evidence" value="ECO:0007669"/>
    <property type="project" value="TreeGrafter"/>
</dbReference>
<evidence type="ECO:0000256" key="4">
    <source>
        <dbReference type="SAM" id="Phobius"/>
    </source>
</evidence>
<accession>A0A9P1H015</accession>
<keyword evidence="6" id="KW-1185">Reference proteome</keyword>
<feature type="region of interest" description="Disordered" evidence="3">
    <location>
        <begin position="1"/>
        <end position="101"/>
    </location>
</feature>
<evidence type="ECO:0000313" key="5">
    <source>
        <dbReference type="EMBL" id="CAI4213115.1"/>
    </source>
</evidence>
<proteinExistence type="predicted"/>
<dbReference type="GO" id="GO:0008168">
    <property type="term" value="F:methyltransferase activity"/>
    <property type="evidence" value="ECO:0007669"/>
    <property type="project" value="UniProtKB-KW"/>
</dbReference>
<reference evidence="5" key="1">
    <citation type="submission" date="2022-11" db="EMBL/GenBank/DDBJ databases">
        <authorList>
            <person name="Scott C."/>
            <person name="Bruce N."/>
        </authorList>
    </citation>
    <scope>NUCLEOTIDE SEQUENCE</scope>
</reference>
<evidence type="ECO:0000313" key="6">
    <source>
        <dbReference type="Proteomes" id="UP000838763"/>
    </source>
</evidence>
<organism evidence="5 6">
    <name type="scientific">Parascedosporium putredinis</name>
    <dbReference type="NCBI Taxonomy" id="1442378"/>
    <lineage>
        <taxon>Eukaryota</taxon>
        <taxon>Fungi</taxon>
        <taxon>Dikarya</taxon>
        <taxon>Ascomycota</taxon>
        <taxon>Pezizomycotina</taxon>
        <taxon>Sordariomycetes</taxon>
        <taxon>Hypocreomycetidae</taxon>
        <taxon>Microascales</taxon>
        <taxon>Microascaceae</taxon>
        <taxon>Parascedosporium</taxon>
    </lineage>
</organism>
<dbReference type="PANTHER" id="PTHR13393">
    <property type="entry name" value="SAM-DEPENDENT METHYLTRANSFERASE"/>
    <property type="match status" value="1"/>
</dbReference>
<sequence length="690" mass="75842">MASHAPDAYSMSGALPDPQPQYSSSQPPLPQYRPGQSYPSPPGSQMLGPAGLEQQHSQSQSPRPPRDERPGYQTTDSFRPQRVSGSGPGPSDPGNAMTPLLSTAPHDIVTARTNSQVGLKEFADLVKKRQNAPPGSTLSNLKLLRLELRDIARSKESHRWRRWLVGGAMATFFPAVKAILRLVAPSSSIASNASTDASYRSDHDLENASNDTEYAFRRSKTLLERIRTSVLGRGGVAASFAFFVFAALYVFQNEVALRVAKTMHRRVKKLVGKIEDGGFEIDERDLKTLEGWRWRVLLWGSSAPAILPPKYSRPPHPAGPGSAGTEADAYYRTLYATEPDFRQLARDDPDFAKVLKHGQIDFTDPESVVQLTKTLLKADFGLRVELPLDRLCPPVPNRHNYILWLKDLLDTTSYSPPGTEPVRGLDIGTGASCIYPPRLHPKELVLFPPPLTACTGSPSEMVTPGGEVAFITKRLLPESLALREQVGWYTAMLGKHTSVFAVVDALRAAGIDNYAVTEFVQGSKTRRWAVGWSFGPMRPDEHVCRRMDEPSWRSVLPAPVRHDVFAAGAGSVGTERLVAGVNALGQALELAEWVWDEAESSGRGRARQNVWSRAWRRKKMRAEKDGEAGAADLETGLGGKDAACAIGFKLSVVVGFEEVKVICRWTEGHDHLLLESLLGFLRTRISSLMK</sequence>
<evidence type="ECO:0000256" key="3">
    <source>
        <dbReference type="SAM" id="MobiDB-lite"/>
    </source>
</evidence>
<dbReference type="Gene3D" id="3.40.50.150">
    <property type="entry name" value="Vaccinia Virus protein VP39"/>
    <property type="match status" value="2"/>
</dbReference>
<evidence type="ECO:0000256" key="2">
    <source>
        <dbReference type="ARBA" id="ARBA00022679"/>
    </source>
</evidence>
<keyword evidence="1" id="KW-0489">Methyltransferase</keyword>
<keyword evidence="4" id="KW-0472">Membrane</keyword>
<dbReference type="InterPro" id="IPR029063">
    <property type="entry name" value="SAM-dependent_MTases_sf"/>
</dbReference>
<feature type="transmembrane region" description="Helical" evidence="4">
    <location>
        <begin position="230"/>
        <end position="251"/>
    </location>
</feature>
<dbReference type="Proteomes" id="UP000838763">
    <property type="component" value="Unassembled WGS sequence"/>
</dbReference>
<comment type="caution">
    <text evidence="5">The sequence shown here is derived from an EMBL/GenBank/DDBJ whole genome shotgun (WGS) entry which is preliminary data.</text>
</comment>
<dbReference type="GO" id="GO:0005634">
    <property type="term" value="C:nucleus"/>
    <property type="evidence" value="ECO:0007669"/>
    <property type="project" value="TreeGrafter"/>
</dbReference>
<dbReference type="Pfam" id="PF05971">
    <property type="entry name" value="Methyltransf_10"/>
    <property type="match status" value="2"/>
</dbReference>
<feature type="compositionally biased region" description="Low complexity" evidence="3">
    <location>
        <begin position="20"/>
        <end position="38"/>
    </location>
</feature>